<dbReference type="PANTHER" id="PTHR22933">
    <property type="entry name" value="FI18007P1-RELATED"/>
    <property type="match status" value="1"/>
</dbReference>
<feature type="compositionally biased region" description="Gly residues" evidence="1">
    <location>
        <begin position="197"/>
        <end position="210"/>
    </location>
</feature>
<dbReference type="Proteomes" id="UP000288716">
    <property type="component" value="Unassembled WGS sequence"/>
</dbReference>
<proteinExistence type="predicted"/>
<dbReference type="PROSITE" id="PS50940">
    <property type="entry name" value="CHIT_BIND_II"/>
    <property type="match status" value="1"/>
</dbReference>
<dbReference type="InterPro" id="IPR002557">
    <property type="entry name" value="Chitin-bd_dom"/>
</dbReference>
<dbReference type="GO" id="GO:0008061">
    <property type="term" value="F:chitin binding"/>
    <property type="evidence" value="ECO:0007669"/>
    <property type="project" value="InterPro"/>
</dbReference>
<comment type="caution">
    <text evidence="3">The sequence shown here is derived from an EMBL/GenBank/DDBJ whole genome shotgun (WGS) entry which is preliminary data.</text>
</comment>
<accession>A0A443SP27</accession>
<dbReference type="STRING" id="299467.A0A443SP27"/>
<gene>
    <name evidence="3" type="ORF">B4U80_00535</name>
</gene>
<sequence>MNGNGKKNGGMNGYGNGKKNGNGGGMGAYGNGKRNGGMNGYGNGKKNGNGGSMNAFGNGKGMNGGGTGGIGIGKVNGNGGTKNGRDMLPQRPDVPQVDDTVPDDGDEGTTMQEPPAHGDEEQHGGPGDEEQIMQNMYGNGKPKNGNGRPSNGAKPTNGVHEDDGDDIQQMMQHMMNGGRRNGNGNGKKPGNGYQPRNGGGSGHGEGNGYGGDDHGGSSGGDHGDGHDGHHGGDPIQWLRDAIRGEPGQDYPIFAEVPSTAFKCSEHEWPGYYADVEARCQVFHICQMDGRADAFLCPNGTIFSQQHFVCVWWHDFDCSTAESLYQLNSNLFQTVSNQTPDGGDEDDRTGQVETFK</sequence>
<feature type="compositionally biased region" description="Low complexity" evidence="1">
    <location>
        <begin position="135"/>
        <end position="152"/>
    </location>
</feature>
<evidence type="ECO:0000256" key="1">
    <source>
        <dbReference type="SAM" id="MobiDB-lite"/>
    </source>
</evidence>
<dbReference type="InterPro" id="IPR036508">
    <property type="entry name" value="Chitin-bd_dom_sf"/>
</dbReference>
<dbReference type="EMBL" id="NCKV01000988">
    <property type="protein sequence ID" value="RWS29276.1"/>
    <property type="molecule type" value="Genomic_DNA"/>
</dbReference>
<keyword evidence="4" id="KW-1185">Reference proteome</keyword>
<dbReference type="SUPFAM" id="SSF57625">
    <property type="entry name" value="Invertebrate chitin-binding proteins"/>
    <property type="match status" value="1"/>
</dbReference>
<name>A0A443SP27_9ACAR</name>
<dbReference type="SMART" id="SM00494">
    <property type="entry name" value="ChtBD2"/>
    <property type="match status" value="1"/>
</dbReference>
<feature type="region of interest" description="Disordered" evidence="1">
    <location>
        <begin position="1"/>
        <end position="236"/>
    </location>
</feature>
<organism evidence="3 4">
    <name type="scientific">Leptotrombidium deliense</name>
    <dbReference type="NCBI Taxonomy" id="299467"/>
    <lineage>
        <taxon>Eukaryota</taxon>
        <taxon>Metazoa</taxon>
        <taxon>Ecdysozoa</taxon>
        <taxon>Arthropoda</taxon>
        <taxon>Chelicerata</taxon>
        <taxon>Arachnida</taxon>
        <taxon>Acari</taxon>
        <taxon>Acariformes</taxon>
        <taxon>Trombidiformes</taxon>
        <taxon>Prostigmata</taxon>
        <taxon>Anystina</taxon>
        <taxon>Parasitengona</taxon>
        <taxon>Trombiculoidea</taxon>
        <taxon>Trombiculidae</taxon>
        <taxon>Leptotrombidium</taxon>
    </lineage>
</organism>
<dbReference type="PANTHER" id="PTHR22933:SF42">
    <property type="entry name" value="FI18455P1-RELATED"/>
    <property type="match status" value="1"/>
</dbReference>
<feature type="compositionally biased region" description="Gly residues" evidence="1">
    <location>
        <begin position="58"/>
        <end position="82"/>
    </location>
</feature>
<feature type="compositionally biased region" description="Gly residues" evidence="1">
    <location>
        <begin position="1"/>
        <end position="51"/>
    </location>
</feature>
<dbReference type="GO" id="GO:0005576">
    <property type="term" value="C:extracellular region"/>
    <property type="evidence" value="ECO:0007669"/>
    <property type="project" value="InterPro"/>
</dbReference>
<dbReference type="Pfam" id="PF01607">
    <property type="entry name" value="CBM_14"/>
    <property type="match status" value="1"/>
</dbReference>
<reference evidence="3 4" key="1">
    <citation type="journal article" date="2018" name="Gigascience">
        <title>Genomes of trombidid mites reveal novel predicted allergens and laterally-transferred genes associated with secondary metabolism.</title>
        <authorList>
            <person name="Dong X."/>
            <person name="Chaisiri K."/>
            <person name="Xia D."/>
            <person name="Armstrong S.D."/>
            <person name="Fang Y."/>
            <person name="Donnelly M.J."/>
            <person name="Kadowaki T."/>
            <person name="McGarry J.W."/>
            <person name="Darby A.C."/>
            <person name="Makepeace B.L."/>
        </authorList>
    </citation>
    <scope>NUCLEOTIDE SEQUENCE [LARGE SCALE GENOMIC DNA]</scope>
    <source>
        <strain evidence="3">UoL-UT</strain>
    </source>
</reference>
<evidence type="ECO:0000259" key="2">
    <source>
        <dbReference type="PROSITE" id="PS50940"/>
    </source>
</evidence>
<feature type="region of interest" description="Disordered" evidence="1">
    <location>
        <begin position="335"/>
        <end position="355"/>
    </location>
</feature>
<dbReference type="VEuPathDB" id="VectorBase:LDEU002765"/>
<feature type="compositionally biased region" description="Basic and acidic residues" evidence="1">
    <location>
        <begin position="211"/>
        <end position="232"/>
    </location>
</feature>
<evidence type="ECO:0000313" key="4">
    <source>
        <dbReference type="Proteomes" id="UP000288716"/>
    </source>
</evidence>
<dbReference type="AlphaFoldDB" id="A0A443SP27"/>
<evidence type="ECO:0000313" key="3">
    <source>
        <dbReference type="EMBL" id="RWS29276.1"/>
    </source>
</evidence>
<dbReference type="OrthoDB" id="6364363at2759"/>
<dbReference type="Gene3D" id="2.170.140.10">
    <property type="entry name" value="Chitin binding domain"/>
    <property type="match status" value="1"/>
</dbReference>
<feature type="compositionally biased region" description="Gly residues" evidence="1">
    <location>
        <begin position="179"/>
        <end position="189"/>
    </location>
</feature>
<dbReference type="InterPro" id="IPR052976">
    <property type="entry name" value="Scoloptoxin-like"/>
</dbReference>
<feature type="domain" description="Chitin-binding type-2" evidence="2">
    <location>
        <begin position="260"/>
        <end position="319"/>
    </location>
</feature>
<protein>
    <recommendedName>
        <fullName evidence="2">Chitin-binding type-2 domain-containing protein</fullName>
    </recommendedName>
</protein>